<evidence type="ECO:0000256" key="1">
    <source>
        <dbReference type="SAM" id="Phobius"/>
    </source>
</evidence>
<keyword evidence="3" id="KW-1185">Reference proteome</keyword>
<keyword evidence="1" id="KW-0472">Membrane</keyword>
<evidence type="ECO:0000313" key="3">
    <source>
        <dbReference type="Proteomes" id="UP000613011"/>
    </source>
</evidence>
<keyword evidence="1" id="KW-0812">Transmembrane</keyword>
<feature type="transmembrane region" description="Helical" evidence="1">
    <location>
        <begin position="26"/>
        <end position="49"/>
    </location>
</feature>
<dbReference type="EMBL" id="JAEQNA010000014">
    <property type="protein sequence ID" value="MBL0423368.1"/>
    <property type="molecule type" value="Genomic_DNA"/>
</dbReference>
<evidence type="ECO:0000313" key="2">
    <source>
        <dbReference type="EMBL" id="MBL0423368.1"/>
    </source>
</evidence>
<accession>A0A937D8S7</accession>
<dbReference type="AlphaFoldDB" id="A0A937D8S7"/>
<protein>
    <submittedName>
        <fullName evidence="2">Uncharacterized protein</fullName>
    </submittedName>
</protein>
<gene>
    <name evidence="2" type="ORF">JI739_23730</name>
</gene>
<keyword evidence="1" id="KW-1133">Transmembrane helix</keyword>
<reference evidence="2" key="1">
    <citation type="submission" date="2021-01" db="EMBL/GenBank/DDBJ databases">
        <title>Ramlibacter sp. strain AW1 16S ribosomal RNA gene Genome sequencing and assembly.</title>
        <authorList>
            <person name="Kang M."/>
        </authorList>
    </citation>
    <scope>NUCLEOTIDE SEQUENCE</scope>
    <source>
        <strain evidence="2">AW1</strain>
    </source>
</reference>
<proteinExistence type="predicted"/>
<name>A0A937D8S7_9BURK</name>
<comment type="caution">
    <text evidence="2">The sequence shown here is derived from an EMBL/GenBank/DDBJ whole genome shotgun (WGS) entry which is preliminary data.</text>
</comment>
<organism evidence="2 3">
    <name type="scientific">Ramlibacter aurantiacus</name>
    <dbReference type="NCBI Taxonomy" id="2801330"/>
    <lineage>
        <taxon>Bacteria</taxon>
        <taxon>Pseudomonadati</taxon>
        <taxon>Pseudomonadota</taxon>
        <taxon>Betaproteobacteria</taxon>
        <taxon>Burkholderiales</taxon>
        <taxon>Comamonadaceae</taxon>
        <taxon>Ramlibacter</taxon>
    </lineage>
</organism>
<dbReference type="Proteomes" id="UP000613011">
    <property type="component" value="Unassembled WGS sequence"/>
</dbReference>
<sequence length="88" mass="9707">MLLSLLIPILLVPCLAAVLLSGLVPFDRALMLLCALQVGLFVVLACVMARQKKELERLEHWATPFRPPLGRRAGAVLLPARRGRSRLP</sequence>
<dbReference type="RefSeq" id="WP_201686505.1">
    <property type="nucleotide sequence ID" value="NZ_JAEQNA010000014.1"/>
</dbReference>